<dbReference type="SUPFAM" id="SSF57959">
    <property type="entry name" value="Leucine zipper domain"/>
    <property type="match status" value="1"/>
</dbReference>
<feature type="compositionally biased region" description="Basic residues" evidence="6">
    <location>
        <begin position="21"/>
        <end position="33"/>
    </location>
</feature>
<dbReference type="InterPro" id="IPR004827">
    <property type="entry name" value="bZIP"/>
</dbReference>
<proteinExistence type="predicted"/>
<feature type="region of interest" description="Disordered" evidence="6">
    <location>
        <begin position="1"/>
        <end position="37"/>
    </location>
</feature>
<feature type="region of interest" description="Disordered" evidence="6">
    <location>
        <begin position="259"/>
        <end position="294"/>
    </location>
</feature>
<dbReference type="GO" id="GO:0045893">
    <property type="term" value="P:positive regulation of DNA-templated transcription"/>
    <property type="evidence" value="ECO:0007669"/>
    <property type="project" value="TreeGrafter"/>
</dbReference>
<dbReference type="GO" id="GO:0003677">
    <property type="term" value="F:DNA binding"/>
    <property type="evidence" value="ECO:0007669"/>
    <property type="project" value="UniProtKB-ARBA"/>
</dbReference>
<comment type="caution">
    <text evidence="8">The sequence shown here is derived from an EMBL/GenBank/DDBJ whole genome shotgun (WGS) entry which is preliminary data.</text>
</comment>
<accession>A0AAD8WI20</accession>
<evidence type="ECO:0000313" key="9">
    <source>
        <dbReference type="Proteomes" id="UP001231189"/>
    </source>
</evidence>
<sequence length="294" mass="32078">MAQLPPKVPTMAPAWPEFGGGHHHRHHHHHHRSPSMGAFLAAPMPPLPPPAPAAGQPSWVDEFLDFSAAKRGAHRRTVSDSVAFLDDGNAGGAGAHEFDRLDDDQLMSMFSDQLAAPPTTQQQASASSPSDHNSINDDKGDTEEAQSDCNGDGRQPSSTATADPKRVKRILANRQSAQRSRVRKLQYISELERSVTSLQTEVSSLSPRVAFLDHQRSLLTLGNSHLKQRIAALAQDKIFKDAHQEALKKEIERLRQIYQQQSLKNAEHPAPDNNNSNNNGFIASEGTAAPCLPS</sequence>
<evidence type="ECO:0000256" key="4">
    <source>
        <dbReference type="ARBA" id="ARBA00023242"/>
    </source>
</evidence>
<keyword evidence="9" id="KW-1185">Reference proteome</keyword>
<feature type="compositionally biased region" description="Low complexity" evidence="6">
    <location>
        <begin position="116"/>
        <end position="130"/>
    </location>
</feature>
<dbReference type="GO" id="GO:0003700">
    <property type="term" value="F:DNA-binding transcription factor activity"/>
    <property type="evidence" value="ECO:0007669"/>
    <property type="project" value="InterPro"/>
</dbReference>
<keyword evidence="2" id="KW-0805">Transcription regulation</keyword>
<feature type="domain" description="BZIP" evidence="7">
    <location>
        <begin position="163"/>
        <end position="219"/>
    </location>
</feature>
<dbReference type="GO" id="GO:0005634">
    <property type="term" value="C:nucleus"/>
    <property type="evidence" value="ECO:0007669"/>
    <property type="project" value="UniProtKB-SubCell"/>
</dbReference>
<evidence type="ECO:0000256" key="5">
    <source>
        <dbReference type="ARBA" id="ARBA00059304"/>
    </source>
</evidence>
<comment type="subcellular location">
    <subcellularLocation>
        <location evidence="1">Nucleus</location>
    </subcellularLocation>
</comment>
<reference evidence="8" key="1">
    <citation type="submission" date="2023-07" db="EMBL/GenBank/DDBJ databases">
        <title>A chromosome-level genome assembly of Lolium multiflorum.</title>
        <authorList>
            <person name="Chen Y."/>
            <person name="Copetti D."/>
            <person name="Kolliker R."/>
            <person name="Studer B."/>
        </authorList>
    </citation>
    <scope>NUCLEOTIDE SEQUENCE</scope>
    <source>
        <strain evidence="8">02402/16</strain>
        <tissue evidence="8">Leaf</tissue>
    </source>
</reference>
<dbReference type="InterPro" id="IPR046347">
    <property type="entry name" value="bZIP_sf"/>
</dbReference>
<dbReference type="PANTHER" id="PTHR46391">
    <property type="entry name" value="BASIC LEUCINE ZIPPER 34"/>
    <property type="match status" value="1"/>
</dbReference>
<dbReference type="InterPro" id="IPR052483">
    <property type="entry name" value="bZIP_transcription_regulators"/>
</dbReference>
<dbReference type="PROSITE" id="PS50217">
    <property type="entry name" value="BZIP"/>
    <property type="match status" value="1"/>
</dbReference>
<keyword evidence="3" id="KW-0804">Transcription</keyword>
<dbReference type="SMART" id="SM00338">
    <property type="entry name" value="BRLZ"/>
    <property type="match status" value="1"/>
</dbReference>
<evidence type="ECO:0000313" key="8">
    <source>
        <dbReference type="EMBL" id="KAK1663144.1"/>
    </source>
</evidence>
<dbReference type="Pfam" id="PF00170">
    <property type="entry name" value="bZIP_1"/>
    <property type="match status" value="1"/>
</dbReference>
<feature type="region of interest" description="Disordered" evidence="6">
    <location>
        <begin position="116"/>
        <end position="175"/>
    </location>
</feature>
<keyword evidence="4" id="KW-0539">Nucleus</keyword>
<dbReference type="AlphaFoldDB" id="A0AAD8WI20"/>
<dbReference type="Proteomes" id="UP001231189">
    <property type="component" value="Unassembled WGS sequence"/>
</dbReference>
<dbReference type="Gene3D" id="1.20.5.170">
    <property type="match status" value="1"/>
</dbReference>
<dbReference type="PROSITE" id="PS00036">
    <property type="entry name" value="BZIP_BASIC"/>
    <property type="match status" value="1"/>
</dbReference>
<dbReference type="FunFam" id="1.20.5.170:FF:000057">
    <property type="entry name" value="Basic leucine zipper 61"/>
    <property type="match status" value="1"/>
</dbReference>
<evidence type="ECO:0000256" key="1">
    <source>
        <dbReference type="ARBA" id="ARBA00004123"/>
    </source>
</evidence>
<dbReference type="InterPro" id="IPR044759">
    <property type="entry name" value="bZIP_RF2"/>
</dbReference>
<evidence type="ECO:0000256" key="2">
    <source>
        <dbReference type="ARBA" id="ARBA00023015"/>
    </source>
</evidence>
<protein>
    <recommendedName>
        <fullName evidence="7">BZIP domain-containing protein</fullName>
    </recommendedName>
</protein>
<gene>
    <name evidence="8" type="ORF">QYE76_051303</name>
</gene>
<evidence type="ECO:0000256" key="3">
    <source>
        <dbReference type="ARBA" id="ARBA00023163"/>
    </source>
</evidence>
<evidence type="ECO:0000259" key="7">
    <source>
        <dbReference type="PROSITE" id="PS50217"/>
    </source>
</evidence>
<comment type="function">
    <text evidence="5">Transcription regulator.</text>
</comment>
<dbReference type="CDD" id="cd14703">
    <property type="entry name" value="bZIP_plant_RF2"/>
    <property type="match status" value="1"/>
</dbReference>
<organism evidence="8 9">
    <name type="scientific">Lolium multiflorum</name>
    <name type="common">Italian ryegrass</name>
    <name type="synonym">Lolium perenne subsp. multiflorum</name>
    <dbReference type="NCBI Taxonomy" id="4521"/>
    <lineage>
        <taxon>Eukaryota</taxon>
        <taxon>Viridiplantae</taxon>
        <taxon>Streptophyta</taxon>
        <taxon>Embryophyta</taxon>
        <taxon>Tracheophyta</taxon>
        <taxon>Spermatophyta</taxon>
        <taxon>Magnoliopsida</taxon>
        <taxon>Liliopsida</taxon>
        <taxon>Poales</taxon>
        <taxon>Poaceae</taxon>
        <taxon>BOP clade</taxon>
        <taxon>Pooideae</taxon>
        <taxon>Poodae</taxon>
        <taxon>Poeae</taxon>
        <taxon>Poeae Chloroplast Group 2 (Poeae type)</taxon>
        <taxon>Loliodinae</taxon>
        <taxon>Loliinae</taxon>
        <taxon>Lolium</taxon>
    </lineage>
</organism>
<evidence type="ECO:0000256" key="6">
    <source>
        <dbReference type="SAM" id="MobiDB-lite"/>
    </source>
</evidence>
<dbReference type="PANTHER" id="PTHR46391:SF20">
    <property type="entry name" value="BASIC LEUCINE ZIPPER 61"/>
    <property type="match status" value="1"/>
</dbReference>
<dbReference type="EMBL" id="JAUUTY010000003">
    <property type="protein sequence ID" value="KAK1663144.1"/>
    <property type="molecule type" value="Genomic_DNA"/>
</dbReference>
<name>A0AAD8WI20_LOLMU</name>